<name>A0A4Q9QDW6_9APHY</name>
<gene>
    <name evidence="1" type="ORF">BD310DRAFT_803559</name>
</gene>
<reference evidence="1 2" key="1">
    <citation type="submission" date="2019-01" db="EMBL/GenBank/DDBJ databases">
        <title>Draft genome sequences of three monokaryotic isolates of the white-rot basidiomycete fungus Dichomitus squalens.</title>
        <authorList>
            <consortium name="DOE Joint Genome Institute"/>
            <person name="Lopez S.C."/>
            <person name="Andreopoulos B."/>
            <person name="Pangilinan J."/>
            <person name="Lipzen A."/>
            <person name="Riley R."/>
            <person name="Ahrendt S."/>
            <person name="Ng V."/>
            <person name="Barry K."/>
            <person name="Daum C."/>
            <person name="Grigoriev I.V."/>
            <person name="Hilden K.S."/>
            <person name="Makela M.R."/>
            <person name="de Vries R.P."/>
        </authorList>
    </citation>
    <scope>NUCLEOTIDE SEQUENCE [LARGE SCALE GENOMIC DNA]</scope>
    <source>
        <strain evidence="1 2">CBS 464.89</strain>
    </source>
</reference>
<dbReference type="AlphaFoldDB" id="A0A4Q9QDW6"/>
<keyword evidence="2" id="KW-1185">Reference proteome</keyword>
<evidence type="ECO:0000313" key="1">
    <source>
        <dbReference type="EMBL" id="TBU66013.1"/>
    </source>
</evidence>
<protein>
    <submittedName>
        <fullName evidence="1">Uncharacterized protein</fullName>
    </submittedName>
</protein>
<proteinExistence type="predicted"/>
<sequence>MLGVAGPRAPLGGPDIMNQVEQTQMSLHWVPLPYIDYDSGRRLGESHVLYFQNKGGHEFALSLVKQRGRDAINDLVGRDTPAPLGNASAKLSIRLHFEGTIQYTRQIMARRSTAHAEPISMGNLAYKIALEMEAFMVCERDGRKGPTPSIPRT</sequence>
<dbReference type="EMBL" id="ML145084">
    <property type="protein sequence ID" value="TBU66013.1"/>
    <property type="molecule type" value="Genomic_DNA"/>
</dbReference>
<organism evidence="1 2">
    <name type="scientific">Dichomitus squalens</name>
    <dbReference type="NCBI Taxonomy" id="114155"/>
    <lineage>
        <taxon>Eukaryota</taxon>
        <taxon>Fungi</taxon>
        <taxon>Dikarya</taxon>
        <taxon>Basidiomycota</taxon>
        <taxon>Agaricomycotina</taxon>
        <taxon>Agaricomycetes</taxon>
        <taxon>Polyporales</taxon>
        <taxon>Polyporaceae</taxon>
        <taxon>Dichomitus</taxon>
    </lineage>
</organism>
<dbReference type="Proteomes" id="UP000292082">
    <property type="component" value="Unassembled WGS sequence"/>
</dbReference>
<evidence type="ECO:0000313" key="2">
    <source>
        <dbReference type="Proteomes" id="UP000292082"/>
    </source>
</evidence>
<accession>A0A4Q9QDW6</accession>